<dbReference type="Pfam" id="PF13561">
    <property type="entry name" value="adh_short_C2"/>
    <property type="match status" value="1"/>
</dbReference>
<dbReference type="Gene3D" id="3.40.50.720">
    <property type="entry name" value="NAD(P)-binding Rossmann-like Domain"/>
    <property type="match status" value="1"/>
</dbReference>
<evidence type="ECO:0000256" key="1">
    <source>
        <dbReference type="ARBA" id="ARBA00006484"/>
    </source>
</evidence>
<dbReference type="PRINTS" id="PR00080">
    <property type="entry name" value="SDRFAMILY"/>
</dbReference>
<dbReference type="Proteomes" id="UP001221686">
    <property type="component" value="Unassembled WGS sequence"/>
</dbReference>
<gene>
    <name evidence="4" type="ORF">POL25_06110</name>
</gene>
<reference evidence="4 5" key="1">
    <citation type="submission" date="2022-11" db="EMBL/GenBank/DDBJ databases">
        <title>Minimal conservation of predation-associated metabolite biosynthetic gene clusters underscores biosynthetic potential of Myxococcota including descriptions for ten novel species: Archangium lansinium sp. nov., Myxococcus landrumus sp. nov., Nannocystis bai.</title>
        <authorList>
            <person name="Ahearne A."/>
            <person name="Stevens C."/>
            <person name="Dowd S."/>
        </authorList>
    </citation>
    <scope>NUCLEOTIDE SEQUENCE [LARGE SCALE GENOMIC DNA]</scope>
    <source>
        <strain evidence="4 5">BB15-2</strain>
    </source>
</reference>
<sequence>MSSSSPRRGAIVTGAGRGIGRAIARALLADGFGVVLVDVDREAGEDALAALARPEAAWFVQADLAREPEVAAAAAAAAERLGRVDALVNNAAVADPHGGPVAKLALERWERVLAVNLTGPMLCCKHAAPHLEATRGAIVNIASTRAHQSEPDSEAYAASKGGLVALTHALARSLGPAVRVNCVSPGWIDTRDERGPGRPEPAPLRPVDHAQHPVGRVGRPDDVAAMVAFLVSDRAGFVTGQDFVVDGGMTRAMIYVE</sequence>
<evidence type="ECO:0000256" key="2">
    <source>
        <dbReference type="ARBA" id="ARBA00023002"/>
    </source>
</evidence>
<organism evidence="4 5">
    <name type="scientific">Nannocystis bainbridge</name>
    <dbReference type="NCBI Taxonomy" id="2995303"/>
    <lineage>
        <taxon>Bacteria</taxon>
        <taxon>Pseudomonadati</taxon>
        <taxon>Myxococcota</taxon>
        <taxon>Polyangia</taxon>
        <taxon>Nannocystales</taxon>
        <taxon>Nannocystaceae</taxon>
        <taxon>Nannocystis</taxon>
    </lineage>
</organism>
<proteinExistence type="inferred from homology"/>
<evidence type="ECO:0000313" key="4">
    <source>
        <dbReference type="EMBL" id="MDC0716455.1"/>
    </source>
</evidence>
<accession>A0ABT5DS31</accession>
<dbReference type="RefSeq" id="WP_272084932.1">
    <property type="nucleotide sequence ID" value="NZ_JAQNDL010000001.1"/>
</dbReference>
<evidence type="ECO:0000313" key="5">
    <source>
        <dbReference type="Proteomes" id="UP001221686"/>
    </source>
</evidence>
<keyword evidence="2" id="KW-0560">Oxidoreductase</keyword>
<comment type="similarity">
    <text evidence="1">Belongs to the short-chain dehydrogenases/reductases (SDR) family.</text>
</comment>
<keyword evidence="5" id="KW-1185">Reference proteome</keyword>
<comment type="caution">
    <text evidence="4">The sequence shown here is derived from an EMBL/GenBank/DDBJ whole genome shotgun (WGS) entry which is preliminary data.</text>
</comment>
<dbReference type="SUPFAM" id="SSF51735">
    <property type="entry name" value="NAD(P)-binding Rossmann-fold domains"/>
    <property type="match status" value="1"/>
</dbReference>
<dbReference type="NCBIfam" id="NF005559">
    <property type="entry name" value="PRK07231.1"/>
    <property type="match status" value="1"/>
</dbReference>
<dbReference type="PRINTS" id="PR00081">
    <property type="entry name" value="GDHRDH"/>
</dbReference>
<dbReference type="PANTHER" id="PTHR24321:SF8">
    <property type="entry name" value="ESTRADIOL 17-BETA-DEHYDROGENASE 8-RELATED"/>
    <property type="match status" value="1"/>
</dbReference>
<dbReference type="EMBL" id="JAQNDL010000001">
    <property type="protein sequence ID" value="MDC0716455.1"/>
    <property type="molecule type" value="Genomic_DNA"/>
</dbReference>
<dbReference type="InterPro" id="IPR036291">
    <property type="entry name" value="NAD(P)-bd_dom_sf"/>
</dbReference>
<dbReference type="PROSITE" id="PS00061">
    <property type="entry name" value="ADH_SHORT"/>
    <property type="match status" value="1"/>
</dbReference>
<protein>
    <submittedName>
        <fullName evidence="4">SDR family oxidoreductase</fullName>
    </submittedName>
</protein>
<dbReference type="InterPro" id="IPR002347">
    <property type="entry name" value="SDR_fam"/>
</dbReference>
<feature type="region of interest" description="Disordered" evidence="3">
    <location>
        <begin position="190"/>
        <end position="215"/>
    </location>
</feature>
<evidence type="ECO:0000256" key="3">
    <source>
        <dbReference type="SAM" id="MobiDB-lite"/>
    </source>
</evidence>
<name>A0ABT5DS31_9BACT</name>
<dbReference type="InterPro" id="IPR020904">
    <property type="entry name" value="Sc_DH/Rdtase_CS"/>
</dbReference>
<dbReference type="PANTHER" id="PTHR24321">
    <property type="entry name" value="DEHYDROGENASES, SHORT CHAIN"/>
    <property type="match status" value="1"/>
</dbReference>